<dbReference type="EMBL" id="AXCZ01000049">
    <property type="protein sequence ID" value="KGM13324.1"/>
    <property type="molecule type" value="Genomic_DNA"/>
</dbReference>
<dbReference type="Proteomes" id="UP000054314">
    <property type="component" value="Unassembled WGS sequence"/>
</dbReference>
<dbReference type="PANTHER" id="PTHR34203:SF15">
    <property type="entry name" value="SLL1173 PROTEIN"/>
    <property type="match status" value="1"/>
</dbReference>
<evidence type="ECO:0000313" key="3">
    <source>
        <dbReference type="Proteomes" id="UP000054314"/>
    </source>
</evidence>
<evidence type="ECO:0000313" key="2">
    <source>
        <dbReference type="EMBL" id="KGM13324.1"/>
    </source>
</evidence>
<keyword evidence="2" id="KW-0808">Transferase</keyword>
<proteinExistence type="predicted"/>
<keyword evidence="3" id="KW-1185">Reference proteome</keyword>
<dbReference type="OrthoDB" id="3701124at2"/>
<dbReference type="RefSeq" id="WP_035059477.1">
    <property type="nucleotide sequence ID" value="NZ_AXCZ01000049.1"/>
</dbReference>
<sequence length="324" mass="35835">MADYRKTWRGRRQSWFGLKRHVKRTLSLPGAHHLLRTVAPLVPNLRVGRLPAPSSVHEVTGYADNQRFVLIRPDRCEIAKELYWGKGRRPNPQDALALDTVVILSRTADVFVDVGAYTGVFTIASASANRRLTAHAFEIVPAVARTLDANVRRNGLEARVTIHPYGLGSPGTTMRVPSGDGGSALPSFYSASMTFDDGVDVEFHPLDELAGALHVDDEHGRSVVMKIDVEGAEDQVLRHGQHFLTTFQPDILCEVLHGVADGPTLTDLLAPHGYHYYLVRDRDLLPQPLLTPDPTHRDWLITTRTPEQLARLGLPVHGERTAPA</sequence>
<protein>
    <submittedName>
        <fullName evidence="2">Methyltransferase FkbM</fullName>
    </submittedName>
</protein>
<dbReference type="InterPro" id="IPR052514">
    <property type="entry name" value="SAM-dependent_MTase"/>
</dbReference>
<accession>A0A0A0C1S8</accession>
<evidence type="ECO:0000259" key="1">
    <source>
        <dbReference type="Pfam" id="PF05050"/>
    </source>
</evidence>
<name>A0A0A0C1S8_9CELL</name>
<dbReference type="PANTHER" id="PTHR34203">
    <property type="entry name" value="METHYLTRANSFERASE, FKBM FAMILY PROTEIN"/>
    <property type="match status" value="1"/>
</dbReference>
<keyword evidence="2" id="KW-0489">Methyltransferase</keyword>
<dbReference type="SUPFAM" id="SSF53335">
    <property type="entry name" value="S-adenosyl-L-methionine-dependent methyltransferases"/>
    <property type="match status" value="1"/>
</dbReference>
<dbReference type="AlphaFoldDB" id="A0A0A0C1S8"/>
<comment type="caution">
    <text evidence="2">The sequence shown here is derived from an EMBL/GenBank/DDBJ whole genome shotgun (WGS) entry which is preliminary data.</text>
</comment>
<dbReference type="NCBIfam" id="TIGR01444">
    <property type="entry name" value="fkbM_fam"/>
    <property type="match status" value="1"/>
</dbReference>
<dbReference type="GO" id="GO:0032259">
    <property type="term" value="P:methylation"/>
    <property type="evidence" value="ECO:0007669"/>
    <property type="project" value="UniProtKB-KW"/>
</dbReference>
<dbReference type="GO" id="GO:0008168">
    <property type="term" value="F:methyltransferase activity"/>
    <property type="evidence" value="ECO:0007669"/>
    <property type="project" value="UniProtKB-KW"/>
</dbReference>
<dbReference type="InterPro" id="IPR029063">
    <property type="entry name" value="SAM-dependent_MTases_sf"/>
</dbReference>
<reference evidence="2 3" key="1">
    <citation type="submission" date="2013-08" db="EMBL/GenBank/DDBJ databases">
        <title>Genome sequencing of Cellulomonas bogoriensis 69B4.</title>
        <authorList>
            <person name="Chen F."/>
            <person name="Li Y."/>
            <person name="Wang G."/>
        </authorList>
    </citation>
    <scope>NUCLEOTIDE SEQUENCE [LARGE SCALE GENOMIC DNA]</scope>
    <source>
        <strain evidence="2 3">69B4</strain>
    </source>
</reference>
<feature type="domain" description="Methyltransferase FkbM" evidence="1">
    <location>
        <begin position="113"/>
        <end position="275"/>
    </location>
</feature>
<dbReference type="Pfam" id="PF05050">
    <property type="entry name" value="Methyltransf_21"/>
    <property type="match status" value="1"/>
</dbReference>
<gene>
    <name evidence="2" type="ORF">N869_14795</name>
</gene>
<organism evidence="2 3">
    <name type="scientific">Cellulomonas bogoriensis 69B4 = DSM 16987</name>
    <dbReference type="NCBI Taxonomy" id="1386082"/>
    <lineage>
        <taxon>Bacteria</taxon>
        <taxon>Bacillati</taxon>
        <taxon>Actinomycetota</taxon>
        <taxon>Actinomycetes</taxon>
        <taxon>Micrococcales</taxon>
        <taxon>Cellulomonadaceae</taxon>
        <taxon>Cellulomonas</taxon>
    </lineage>
</organism>
<dbReference type="InterPro" id="IPR006342">
    <property type="entry name" value="FkbM_mtfrase"/>
</dbReference>
<dbReference type="Gene3D" id="3.40.50.150">
    <property type="entry name" value="Vaccinia Virus protein VP39"/>
    <property type="match status" value="1"/>
</dbReference>